<dbReference type="OrthoDB" id="2284923at2759"/>
<dbReference type="InParanoid" id="A0A168NH12"/>
<gene>
    <name evidence="2" type="primary">ABSGL_06224.1 scaffold 7705</name>
</gene>
<dbReference type="EMBL" id="LT553219">
    <property type="protein sequence ID" value="SAM00536.1"/>
    <property type="molecule type" value="Genomic_DNA"/>
</dbReference>
<protein>
    <submittedName>
        <fullName evidence="2">Uncharacterized protein</fullName>
    </submittedName>
</protein>
<accession>A0A168NH12</accession>
<evidence type="ECO:0000313" key="3">
    <source>
        <dbReference type="Proteomes" id="UP000078561"/>
    </source>
</evidence>
<name>A0A168NH12_ABSGL</name>
<dbReference type="AlphaFoldDB" id="A0A168NH12"/>
<reference evidence="2" key="1">
    <citation type="submission" date="2016-04" db="EMBL/GenBank/DDBJ databases">
        <authorList>
            <person name="Evans L.H."/>
            <person name="Alamgir A."/>
            <person name="Owens N."/>
            <person name="Weber N.D."/>
            <person name="Virtaneva K."/>
            <person name="Barbian K."/>
            <person name="Babar A."/>
            <person name="Rosenke K."/>
        </authorList>
    </citation>
    <scope>NUCLEOTIDE SEQUENCE [LARGE SCALE GENOMIC DNA]</scope>
    <source>
        <strain evidence="2">CBS 101.48</strain>
    </source>
</reference>
<feature type="compositionally biased region" description="Low complexity" evidence="1">
    <location>
        <begin position="260"/>
        <end position="277"/>
    </location>
</feature>
<organism evidence="2">
    <name type="scientific">Absidia glauca</name>
    <name type="common">Pin mould</name>
    <dbReference type="NCBI Taxonomy" id="4829"/>
    <lineage>
        <taxon>Eukaryota</taxon>
        <taxon>Fungi</taxon>
        <taxon>Fungi incertae sedis</taxon>
        <taxon>Mucoromycota</taxon>
        <taxon>Mucoromycotina</taxon>
        <taxon>Mucoromycetes</taxon>
        <taxon>Mucorales</taxon>
        <taxon>Cunninghamellaceae</taxon>
        <taxon>Absidia</taxon>
    </lineage>
</organism>
<evidence type="ECO:0000256" key="1">
    <source>
        <dbReference type="SAM" id="MobiDB-lite"/>
    </source>
</evidence>
<dbReference type="OMA" id="CACGQTI"/>
<dbReference type="Proteomes" id="UP000078561">
    <property type="component" value="Unassembled WGS sequence"/>
</dbReference>
<feature type="region of interest" description="Disordered" evidence="1">
    <location>
        <begin position="246"/>
        <end position="288"/>
    </location>
</feature>
<feature type="compositionally biased region" description="Polar residues" evidence="1">
    <location>
        <begin position="279"/>
        <end position="288"/>
    </location>
</feature>
<keyword evidence="3" id="KW-1185">Reference proteome</keyword>
<proteinExistence type="predicted"/>
<evidence type="ECO:0000313" key="2">
    <source>
        <dbReference type="EMBL" id="SAM00536.1"/>
    </source>
</evidence>
<sequence length="288" mass="32409">MLASMNVMTSLGLINSGFTKLLSSRIYQQFLRPQMEHGLAITPLTKTLVTKKLEQAQNDSIRRFHGAHSLSSTVITRHLGRIPPMQTRVDLLRFKYLHRIATLPADSLLSIIIVVSTSAPRRLTATSPWIRLSHHLLWHQYKSLEDPPPTQRFLNAHLDTLHTAASSHSTLLQQCRPKRGIDPILHVPMDRRHRSRLIRWRLVWLTGGSPKLCACGQTISKRHIISLVPDMLIHCPSSSTVYHVNPPHMRPRANGGATGQSSQQSSWPWNNSSTPTTKNPPLQTCSKG</sequence>